<gene>
    <name evidence="8" type="ORF">J2X04_002962</name>
</gene>
<keyword evidence="4 6" id="KW-1133">Transmembrane helix</keyword>
<protein>
    <submittedName>
        <fullName evidence="8">Flippase GtrA</fullName>
    </submittedName>
</protein>
<organism evidence="8 9">
    <name type="scientific">Agrilutibacter niabensis</name>
    <dbReference type="NCBI Taxonomy" id="380628"/>
    <lineage>
        <taxon>Bacteria</taxon>
        <taxon>Pseudomonadati</taxon>
        <taxon>Pseudomonadota</taxon>
        <taxon>Gammaproteobacteria</taxon>
        <taxon>Lysobacterales</taxon>
        <taxon>Lysobacteraceae</taxon>
        <taxon>Agrilutibacter</taxon>
    </lineage>
</organism>
<evidence type="ECO:0000259" key="7">
    <source>
        <dbReference type="Pfam" id="PF04138"/>
    </source>
</evidence>
<dbReference type="Pfam" id="PF04138">
    <property type="entry name" value="GtrA_DPMS_TM"/>
    <property type="match status" value="1"/>
</dbReference>
<keyword evidence="3 6" id="KW-0812">Transmembrane</keyword>
<comment type="caution">
    <text evidence="8">The sequence shown here is derived from an EMBL/GenBank/DDBJ whole genome shotgun (WGS) entry which is preliminary data.</text>
</comment>
<comment type="similarity">
    <text evidence="2">Belongs to the GtrA family.</text>
</comment>
<dbReference type="InterPro" id="IPR007267">
    <property type="entry name" value="GtrA_DPMS_TM"/>
</dbReference>
<evidence type="ECO:0000256" key="3">
    <source>
        <dbReference type="ARBA" id="ARBA00022692"/>
    </source>
</evidence>
<feature type="domain" description="GtrA/DPMS transmembrane" evidence="7">
    <location>
        <begin position="21"/>
        <end position="135"/>
    </location>
</feature>
<feature type="transmembrane region" description="Helical" evidence="6">
    <location>
        <begin position="85"/>
        <end position="103"/>
    </location>
</feature>
<dbReference type="EMBL" id="JAVDVW010000002">
    <property type="protein sequence ID" value="MDR7100581.1"/>
    <property type="molecule type" value="Genomic_DNA"/>
</dbReference>
<evidence type="ECO:0000256" key="4">
    <source>
        <dbReference type="ARBA" id="ARBA00022989"/>
    </source>
</evidence>
<proteinExistence type="inferred from homology"/>
<dbReference type="Proteomes" id="UP001267878">
    <property type="component" value="Unassembled WGS sequence"/>
</dbReference>
<evidence type="ECO:0000313" key="9">
    <source>
        <dbReference type="Proteomes" id="UP001267878"/>
    </source>
</evidence>
<feature type="transmembrane region" description="Helical" evidence="6">
    <location>
        <begin position="109"/>
        <end position="130"/>
    </location>
</feature>
<reference evidence="8 9" key="1">
    <citation type="submission" date="2023-07" db="EMBL/GenBank/DDBJ databases">
        <title>Sorghum-associated microbial communities from plants grown in Nebraska, USA.</title>
        <authorList>
            <person name="Schachtman D."/>
        </authorList>
    </citation>
    <scope>NUCLEOTIDE SEQUENCE [LARGE SCALE GENOMIC DNA]</scope>
    <source>
        <strain evidence="8 9">BE187</strain>
    </source>
</reference>
<dbReference type="PANTHER" id="PTHR38459:SF1">
    <property type="entry name" value="PROPHAGE BACTOPRENOL-LINKED GLUCOSE TRANSLOCASE HOMOLOG"/>
    <property type="match status" value="1"/>
</dbReference>
<evidence type="ECO:0000313" key="8">
    <source>
        <dbReference type="EMBL" id="MDR7100581.1"/>
    </source>
</evidence>
<evidence type="ECO:0000256" key="6">
    <source>
        <dbReference type="SAM" id="Phobius"/>
    </source>
</evidence>
<evidence type="ECO:0000256" key="1">
    <source>
        <dbReference type="ARBA" id="ARBA00004141"/>
    </source>
</evidence>
<accession>A0ABU1VSW5</accession>
<dbReference type="PANTHER" id="PTHR38459">
    <property type="entry name" value="PROPHAGE BACTOPRENOL-LINKED GLUCOSE TRANSLOCASE HOMOLOG"/>
    <property type="match status" value="1"/>
</dbReference>
<evidence type="ECO:0000256" key="2">
    <source>
        <dbReference type="ARBA" id="ARBA00009399"/>
    </source>
</evidence>
<sequence>MVARTGDEGGAMSLLRQGSHYIAIGLLQYVVDWGVMVTLSHFGLPVELANIAGRVSGAMLGFWLNGRITFAGESSALGRRQLQRFVLLWLMTTTLSTLAVGAVENAAGLGWAWVAKPAVELVLAAISFSVSRHWVYRR</sequence>
<evidence type="ECO:0000256" key="5">
    <source>
        <dbReference type="ARBA" id="ARBA00023136"/>
    </source>
</evidence>
<dbReference type="InterPro" id="IPR051401">
    <property type="entry name" value="GtrA_CellWall_Glycosyl"/>
</dbReference>
<keyword evidence="5 6" id="KW-0472">Membrane</keyword>
<keyword evidence="9" id="KW-1185">Reference proteome</keyword>
<name>A0ABU1VSW5_9GAMM</name>
<comment type="subcellular location">
    <subcellularLocation>
        <location evidence="1">Membrane</location>
        <topology evidence="1">Multi-pass membrane protein</topology>
    </subcellularLocation>
</comment>